<dbReference type="EMBL" id="CAJVPY010019325">
    <property type="protein sequence ID" value="CAG8771078.1"/>
    <property type="molecule type" value="Genomic_DNA"/>
</dbReference>
<dbReference type="OrthoDB" id="2492074at2759"/>
<gene>
    <name evidence="1" type="ORF">DERYTH_LOCUS18693</name>
</gene>
<dbReference type="Proteomes" id="UP000789405">
    <property type="component" value="Unassembled WGS sequence"/>
</dbReference>
<feature type="non-terminal residue" evidence="1">
    <location>
        <position position="1"/>
    </location>
</feature>
<reference evidence="1" key="1">
    <citation type="submission" date="2021-06" db="EMBL/GenBank/DDBJ databases">
        <authorList>
            <person name="Kallberg Y."/>
            <person name="Tangrot J."/>
            <person name="Rosling A."/>
        </authorList>
    </citation>
    <scope>NUCLEOTIDE SEQUENCE</scope>
    <source>
        <strain evidence="1">MA453B</strain>
    </source>
</reference>
<protein>
    <submittedName>
        <fullName evidence="1">15779_t:CDS:1</fullName>
    </submittedName>
</protein>
<organism evidence="1 2">
    <name type="scientific">Dentiscutata erythropus</name>
    <dbReference type="NCBI Taxonomy" id="1348616"/>
    <lineage>
        <taxon>Eukaryota</taxon>
        <taxon>Fungi</taxon>
        <taxon>Fungi incertae sedis</taxon>
        <taxon>Mucoromycota</taxon>
        <taxon>Glomeromycotina</taxon>
        <taxon>Glomeromycetes</taxon>
        <taxon>Diversisporales</taxon>
        <taxon>Gigasporaceae</taxon>
        <taxon>Dentiscutata</taxon>
    </lineage>
</organism>
<dbReference type="AlphaFoldDB" id="A0A9N9NY43"/>
<evidence type="ECO:0000313" key="1">
    <source>
        <dbReference type="EMBL" id="CAG8771078.1"/>
    </source>
</evidence>
<proteinExistence type="predicted"/>
<sequence length="51" mass="6006">VVKLIEDFFSVEQVKNDIEYTNLKFDEFKLEEFGIVGKNVSIEKIIIKNNQ</sequence>
<evidence type="ECO:0000313" key="2">
    <source>
        <dbReference type="Proteomes" id="UP000789405"/>
    </source>
</evidence>
<accession>A0A9N9NY43</accession>
<name>A0A9N9NY43_9GLOM</name>
<comment type="caution">
    <text evidence="1">The sequence shown here is derived from an EMBL/GenBank/DDBJ whole genome shotgun (WGS) entry which is preliminary data.</text>
</comment>
<keyword evidence="2" id="KW-1185">Reference proteome</keyword>